<accession>A0A364MXG7</accession>
<organism evidence="1 2">
    <name type="scientific">Stemphylium lycopersici</name>
    <name type="common">Tomato gray leaf spot disease fungus</name>
    <name type="synonym">Thyrospora lycopersici</name>
    <dbReference type="NCBI Taxonomy" id="183478"/>
    <lineage>
        <taxon>Eukaryota</taxon>
        <taxon>Fungi</taxon>
        <taxon>Dikarya</taxon>
        <taxon>Ascomycota</taxon>
        <taxon>Pezizomycotina</taxon>
        <taxon>Dothideomycetes</taxon>
        <taxon>Pleosporomycetidae</taxon>
        <taxon>Pleosporales</taxon>
        <taxon>Pleosporineae</taxon>
        <taxon>Pleosporaceae</taxon>
        <taxon>Stemphylium</taxon>
    </lineage>
</organism>
<proteinExistence type="predicted"/>
<keyword evidence="2" id="KW-1185">Reference proteome</keyword>
<dbReference type="OrthoDB" id="3894566at2759"/>
<dbReference type="AlphaFoldDB" id="A0A364MXG7"/>
<protein>
    <submittedName>
        <fullName evidence="1">Uncharacterized protein</fullName>
    </submittedName>
</protein>
<dbReference type="EMBL" id="QGDH01000116">
    <property type="protein sequence ID" value="RAR06404.1"/>
    <property type="molecule type" value="Genomic_DNA"/>
</dbReference>
<evidence type="ECO:0000313" key="1">
    <source>
        <dbReference type="EMBL" id="RAR06404.1"/>
    </source>
</evidence>
<name>A0A364MXG7_STELY</name>
<gene>
    <name evidence="1" type="ORF">DDE83_006953</name>
</gene>
<evidence type="ECO:0000313" key="2">
    <source>
        <dbReference type="Proteomes" id="UP000249619"/>
    </source>
</evidence>
<reference evidence="2" key="1">
    <citation type="submission" date="2018-05" db="EMBL/GenBank/DDBJ databases">
        <title>Draft genome sequence of Stemphylium lycopersici strain CIDEFI 213.</title>
        <authorList>
            <person name="Medina R."/>
            <person name="Franco M.E.E."/>
            <person name="Lucentini C.G."/>
            <person name="Saparrat M.C.N."/>
            <person name="Balatti P.A."/>
        </authorList>
    </citation>
    <scope>NUCLEOTIDE SEQUENCE [LARGE SCALE GENOMIC DNA]</scope>
    <source>
        <strain evidence="2">CIDEFI 213</strain>
    </source>
</reference>
<dbReference type="Proteomes" id="UP000249619">
    <property type="component" value="Unassembled WGS sequence"/>
</dbReference>
<sequence>MASAPLLSLPRELRDDILGHLVLPQYVYTSSKTQDTRHLYQSRKAHGDTYVDTRISLPSRPPANVLATCRQLREECLEQHARLLHAAPVVEPTNPTRQPLSSILAERLGTEFAEEAERACDDGTPRITLEIQRQLRGAHGYYYPVRDELSPRFLGLLPLMKTVRKLRLTVWPGYDWWNGGPQDFFDRRGNVRINPAEAAKPNAASVAIHTILQHFPHLEHLSVDVLMQASEGARWDLPDRKWENLQPWLDAPITPNVRSNLRTITRKLIAFWHVSSPEPFYVQHEVRQLGEDWKVDRKGDMGTPTMRSFCDPSSAEDMAFLNSLHVEESFVRTDQIIPERRH</sequence>
<comment type="caution">
    <text evidence="1">The sequence shown here is derived from an EMBL/GenBank/DDBJ whole genome shotgun (WGS) entry which is preliminary data.</text>
</comment>